<evidence type="ECO:0000256" key="4">
    <source>
        <dbReference type="ARBA" id="ARBA00038314"/>
    </source>
</evidence>
<proteinExistence type="inferred from homology"/>
<comment type="similarity">
    <text evidence="4">Belongs to the class I-like SAM-binding methyltransferase superfamily.</text>
</comment>
<keyword evidence="7" id="KW-1185">Reference proteome</keyword>
<dbReference type="InterPro" id="IPR041698">
    <property type="entry name" value="Methyltransf_25"/>
</dbReference>
<comment type="caution">
    <text evidence="6">The sequence shown here is derived from an EMBL/GenBank/DDBJ whole genome shotgun (WGS) entry which is preliminary data.</text>
</comment>
<dbReference type="InterPro" id="IPR029063">
    <property type="entry name" value="SAM-dependent_MTases_sf"/>
</dbReference>
<dbReference type="SUPFAM" id="SSF53335">
    <property type="entry name" value="S-adenosyl-L-methionine-dependent methyltransferases"/>
    <property type="match status" value="1"/>
</dbReference>
<dbReference type="AlphaFoldDB" id="A0AAI9EBJ4"/>
<protein>
    <recommendedName>
        <fullName evidence="5">Methyltransferase domain-containing protein</fullName>
    </recommendedName>
</protein>
<evidence type="ECO:0000256" key="3">
    <source>
        <dbReference type="ARBA" id="ARBA00022691"/>
    </source>
</evidence>
<organism evidence="6 7">
    <name type="scientific">Lecanosticta acicola</name>
    <dbReference type="NCBI Taxonomy" id="111012"/>
    <lineage>
        <taxon>Eukaryota</taxon>
        <taxon>Fungi</taxon>
        <taxon>Dikarya</taxon>
        <taxon>Ascomycota</taxon>
        <taxon>Pezizomycotina</taxon>
        <taxon>Dothideomycetes</taxon>
        <taxon>Dothideomycetidae</taxon>
        <taxon>Mycosphaerellales</taxon>
        <taxon>Mycosphaerellaceae</taxon>
        <taxon>Lecanosticta</taxon>
    </lineage>
</organism>
<sequence length="283" mass="31959">MSVTAQDKDDRAMRHYLPDVTKLPADFQRLLENYSGIPADQTVAHVNHVRRAAFDICPYPCIGHWKFMALTLLSHPDYPRILERLKSGQTFLDVGCCFAQDMRQLVADGVPSEHLYGLELEQQLVTTGHDLFCDEKTLQATFLIGDMLSPPAHFQDLYEQFDIVNASAILHLFPWKQQVQLASLIARFTRGNASIVGRMTGSTVPAEYPALHAGATGWRHDVASLQRLFDEVGKVTDTKWKASGTLDLEGCFPVPDGKPKDPKELPVWWEPNMRRLLFSVQRL</sequence>
<dbReference type="PANTHER" id="PTHR35897:SF1">
    <property type="entry name" value="METHYLTRANSFERASE AUSD"/>
    <property type="match status" value="1"/>
</dbReference>
<dbReference type="InterPro" id="IPR051654">
    <property type="entry name" value="Meroterpenoid_MTases"/>
</dbReference>
<keyword evidence="2" id="KW-0808">Transferase</keyword>
<evidence type="ECO:0000256" key="1">
    <source>
        <dbReference type="ARBA" id="ARBA00005179"/>
    </source>
</evidence>
<accession>A0AAI9EBJ4</accession>
<dbReference type="Gene3D" id="3.40.50.150">
    <property type="entry name" value="Vaccinia Virus protein VP39"/>
    <property type="match status" value="1"/>
</dbReference>
<dbReference type="PANTHER" id="PTHR35897">
    <property type="entry name" value="METHYLTRANSFERASE AUSD"/>
    <property type="match status" value="1"/>
</dbReference>
<evidence type="ECO:0000259" key="5">
    <source>
        <dbReference type="Pfam" id="PF13649"/>
    </source>
</evidence>
<dbReference type="EMBL" id="CAVMBE010000033">
    <property type="protein sequence ID" value="CAK4029266.1"/>
    <property type="molecule type" value="Genomic_DNA"/>
</dbReference>
<comment type="pathway">
    <text evidence="1">Secondary metabolite biosynthesis.</text>
</comment>
<feature type="domain" description="Methyltransferase" evidence="5">
    <location>
        <begin position="92"/>
        <end position="190"/>
    </location>
</feature>
<keyword evidence="3" id="KW-0949">S-adenosyl-L-methionine</keyword>
<reference evidence="6" key="1">
    <citation type="submission" date="2023-11" db="EMBL/GenBank/DDBJ databases">
        <authorList>
            <person name="Alioto T."/>
            <person name="Alioto T."/>
            <person name="Gomez Garrido J."/>
        </authorList>
    </citation>
    <scope>NUCLEOTIDE SEQUENCE</scope>
</reference>
<gene>
    <name evidence="6" type="ORF">LECACI_7A005242</name>
</gene>
<evidence type="ECO:0000256" key="2">
    <source>
        <dbReference type="ARBA" id="ARBA00022679"/>
    </source>
</evidence>
<evidence type="ECO:0000313" key="7">
    <source>
        <dbReference type="Proteomes" id="UP001296104"/>
    </source>
</evidence>
<evidence type="ECO:0000313" key="6">
    <source>
        <dbReference type="EMBL" id="CAK4029266.1"/>
    </source>
</evidence>
<dbReference type="Pfam" id="PF13649">
    <property type="entry name" value="Methyltransf_25"/>
    <property type="match status" value="1"/>
</dbReference>
<name>A0AAI9EBJ4_9PEZI</name>
<dbReference type="Proteomes" id="UP001296104">
    <property type="component" value="Unassembled WGS sequence"/>
</dbReference>
<dbReference type="GO" id="GO:0016740">
    <property type="term" value="F:transferase activity"/>
    <property type="evidence" value="ECO:0007669"/>
    <property type="project" value="UniProtKB-KW"/>
</dbReference>